<evidence type="ECO:0000256" key="1">
    <source>
        <dbReference type="ARBA" id="ARBA00023015"/>
    </source>
</evidence>
<keyword evidence="6" id="KW-1185">Reference proteome</keyword>
<dbReference type="SUPFAM" id="SSF46785">
    <property type="entry name" value="Winged helix' DNA-binding domain"/>
    <property type="match status" value="1"/>
</dbReference>
<dbReference type="PANTHER" id="PTHR33204">
    <property type="entry name" value="TRANSCRIPTIONAL REGULATOR, MARR FAMILY"/>
    <property type="match status" value="1"/>
</dbReference>
<dbReference type="OrthoDB" id="8231503at2"/>
<keyword evidence="2" id="KW-0238">DNA-binding</keyword>
<proteinExistence type="predicted"/>
<dbReference type="InterPro" id="IPR036388">
    <property type="entry name" value="WH-like_DNA-bd_sf"/>
</dbReference>
<dbReference type="GO" id="GO:0003677">
    <property type="term" value="F:DNA binding"/>
    <property type="evidence" value="ECO:0007669"/>
    <property type="project" value="UniProtKB-KW"/>
</dbReference>
<keyword evidence="1" id="KW-0805">Transcription regulation</keyword>
<dbReference type="Pfam" id="PF01638">
    <property type="entry name" value="HxlR"/>
    <property type="match status" value="1"/>
</dbReference>
<dbReference type="AlphaFoldDB" id="A0A365XXT0"/>
<feature type="domain" description="HTH hxlR-type" evidence="4">
    <location>
        <begin position="14"/>
        <end position="112"/>
    </location>
</feature>
<dbReference type="RefSeq" id="WP_113613733.1">
    <property type="nucleotide sequence ID" value="NZ_QFFJ01000001.1"/>
</dbReference>
<evidence type="ECO:0000259" key="4">
    <source>
        <dbReference type="PROSITE" id="PS51118"/>
    </source>
</evidence>
<keyword evidence="3" id="KW-0804">Transcription</keyword>
<organism evidence="5 6">
    <name type="scientific">Chitinophaga flava</name>
    <dbReference type="NCBI Taxonomy" id="2259036"/>
    <lineage>
        <taxon>Bacteria</taxon>
        <taxon>Pseudomonadati</taxon>
        <taxon>Bacteroidota</taxon>
        <taxon>Chitinophagia</taxon>
        <taxon>Chitinophagales</taxon>
        <taxon>Chitinophagaceae</taxon>
        <taxon>Chitinophaga</taxon>
    </lineage>
</organism>
<accession>A0A365XXT0</accession>
<dbReference type="InterPro" id="IPR002577">
    <property type="entry name" value="HTH_HxlR"/>
</dbReference>
<evidence type="ECO:0000256" key="2">
    <source>
        <dbReference type="ARBA" id="ARBA00023125"/>
    </source>
</evidence>
<dbReference type="InterPro" id="IPR036390">
    <property type="entry name" value="WH_DNA-bd_sf"/>
</dbReference>
<reference evidence="5 6" key="1">
    <citation type="submission" date="2018-05" db="EMBL/GenBank/DDBJ databases">
        <title>Chitinophaga sp. K3CV102501T nov., isolated from isolated from a monsoon evergreen broad-leaved forest soil.</title>
        <authorList>
            <person name="Lv Y."/>
        </authorList>
    </citation>
    <scope>NUCLEOTIDE SEQUENCE [LARGE SCALE GENOMIC DNA]</scope>
    <source>
        <strain evidence="5 6">GDMCC 1.1325</strain>
    </source>
</reference>
<comment type="caution">
    <text evidence="5">The sequence shown here is derived from an EMBL/GenBank/DDBJ whole genome shotgun (WGS) entry which is preliminary data.</text>
</comment>
<dbReference type="EMBL" id="QFFJ01000001">
    <property type="protein sequence ID" value="RBL91133.1"/>
    <property type="molecule type" value="Genomic_DNA"/>
</dbReference>
<evidence type="ECO:0000313" key="5">
    <source>
        <dbReference type="EMBL" id="RBL91133.1"/>
    </source>
</evidence>
<evidence type="ECO:0000256" key="3">
    <source>
        <dbReference type="ARBA" id="ARBA00023163"/>
    </source>
</evidence>
<dbReference type="Proteomes" id="UP000253410">
    <property type="component" value="Unassembled WGS sequence"/>
</dbReference>
<gene>
    <name evidence="5" type="ORF">DF182_00485</name>
</gene>
<evidence type="ECO:0000313" key="6">
    <source>
        <dbReference type="Proteomes" id="UP000253410"/>
    </source>
</evidence>
<protein>
    <submittedName>
        <fullName evidence="5">Transcriptional regulator</fullName>
    </submittedName>
</protein>
<sequence>MFTYERKIPLDLDCGITVYTKVLGAKWKPCIVDMIHKGYQRPSEIHRLIKEATPRVLDMQLRELEALGVVQKNIQPGFPLRANYTLTSLGLSLVPVIEVIDNWGKKHGEEVKQAVANASAYTE</sequence>
<dbReference type="PROSITE" id="PS51118">
    <property type="entry name" value="HTH_HXLR"/>
    <property type="match status" value="1"/>
</dbReference>
<name>A0A365XXT0_9BACT</name>
<dbReference type="Gene3D" id="1.10.10.10">
    <property type="entry name" value="Winged helix-like DNA-binding domain superfamily/Winged helix DNA-binding domain"/>
    <property type="match status" value="1"/>
</dbReference>